<dbReference type="Proteomes" id="UP000593892">
    <property type="component" value="Chromosome"/>
</dbReference>
<dbReference type="EMBL" id="CP063849">
    <property type="protein sequence ID" value="QOY86250.1"/>
    <property type="molecule type" value="Genomic_DNA"/>
</dbReference>
<evidence type="ECO:0000313" key="2">
    <source>
        <dbReference type="Proteomes" id="UP000593892"/>
    </source>
</evidence>
<dbReference type="Gene3D" id="2.60.120.260">
    <property type="entry name" value="Galactose-binding domain-like"/>
    <property type="match status" value="1"/>
</dbReference>
<accession>A0A7S7NMG5</accession>
<evidence type="ECO:0000313" key="1">
    <source>
        <dbReference type="EMBL" id="QOY86250.1"/>
    </source>
</evidence>
<dbReference type="AlphaFoldDB" id="A0A7S7NMG5"/>
<proteinExistence type="predicted"/>
<keyword evidence="2" id="KW-1185">Reference proteome</keyword>
<dbReference type="KEGG" id="pfer:IRI77_26035"/>
<name>A0A7S7NMG5_PALFE</name>
<organism evidence="1 2">
    <name type="scientific">Paludibaculum fermentans</name>
    <dbReference type="NCBI Taxonomy" id="1473598"/>
    <lineage>
        <taxon>Bacteria</taxon>
        <taxon>Pseudomonadati</taxon>
        <taxon>Acidobacteriota</taxon>
        <taxon>Terriglobia</taxon>
        <taxon>Bryobacterales</taxon>
        <taxon>Bryobacteraceae</taxon>
        <taxon>Paludibaculum</taxon>
    </lineage>
</organism>
<protein>
    <submittedName>
        <fullName evidence="1">Uncharacterized protein</fullName>
    </submittedName>
</protein>
<gene>
    <name evidence="1" type="ORF">IRI77_26035</name>
</gene>
<dbReference type="RefSeq" id="WP_194447919.1">
    <property type="nucleotide sequence ID" value="NZ_CP063849.1"/>
</dbReference>
<sequence>MRILMVMLGLAAVAGGGASLWLNELAGWRRAWVACRLGGCELEILRAAEPAENRPGMDRDLLRLDAASPYAWMSRGLHLAAQGQMESGAYCVRRAEQLGPWVGPVQARALNYWMGRESKDGVLRTGARLLAISREYDAVVFRYYRESGTSLEELKRSGVPEDAGAGAAWLADEAGNDHEAGAGAAWAWLSGRGLITREALSTYTSALVKWGRIEEARRIWDGQVNQAERREPGNLVFNPKFLQPFLPGPFDWHVGVCAGVRIGFEEEGTIQVEFLGAENVEFQHVTQTIPVGAGRWRMKARVKSDGLSTNEGLLLRVRDPERPQRFSFESRQLSGTNAWESWVYDLDVPMGTRVLELGLVRHSSEKLDNRVRGVAWVRALRLEPR</sequence>
<reference evidence="1 2" key="1">
    <citation type="submission" date="2020-10" db="EMBL/GenBank/DDBJ databases">
        <title>Complete genome sequence of Paludibaculum fermentans P105T, a facultatively anaerobic acidobacterium capable of dissimilatory Fe(III) reduction.</title>
        <authorList>
            <person name="Dedysh S.N."/>
            <person name="Beletsky A.V."/>
            <person name="Kulichevskaya I.S."/>
            <person name="Mardanov A.V."/>
            <person name="Ravin N.V."/>
        </authorList>
    </citation>
    <scope>NUCLEOTIDE SEQUENCE [LARGE SCALE GENOMIC DNA]</scope>
    <source>
        <strain evidence="1 2">P105</strain>
    </source>
</reference>